<accession>A0ABR2C5X0</accession>
<evidence type="ECO:0000313" key="1">
    <source>
        <dbReference type="EMBL" id="KAK8514803.1"/>
    </source>
</evidence>
<organism evidence="1 2">
    <name type="scientific">Hibiscus sabdariffa</name>
    <name type="common">roselle</name>
    <dbReference type="NCBI Taxonomy" id="183260"/>
    <lineage>
        <taxon>Eukaryota</taxon>
        <taxon>Viridiplantae</taxon>
        <taxon>Streptophyta</taxon>
        <taxon>Embryophyta</taxon>
        <taxon>Tracheophyta</taxon>
        <taxon>Spermatophyta</taxon>
        <taxon>Magnoliopsida</taxon>
        <taxon>eudicotyledons</taxon>
        <taxon>Gunneridae</taxon>
        <taxon>Pentapetalae</taxon>
        <taxon>rosids</taxon>
        <taxon>malvids</taxon>
        <taxon>Malvales</taxon>
        <taxon>Malvaceae</taxon>
        <taxon>Malvoideae</taxon>
        <taxon>Hibiscus</taxon>
    </lineage>
</organism>
<gene>
    <name evidence="1" type="ORF">V6N12_057699</name>
</gene>
<sequence>MMAETTTVTGKEKLKHRFMVSSVFSIMLEAGGGGAGVQNDGVSGPGGCQVHKPNARIVCEEPNGDPAAGRDTYGVPLGGVDMVELCRILFGVKVSNTLSQYEEVKAMKRMLVSCNTNSTLVLKRSDTTSVPHDVFGWCACVVELEW</sequence>
<proteinExistence type="predicted"/>
<evidence type="ECO:0000313" key="2">
    <source>
        <dbReference type="Proteomes" id="UP001472677"/>
    </source>
</evidence>
<keyword evidence="2" id="KW-1185">Reference proteome</keyword>
<name>A0ABR2C5X0_9ROSI</name>
<dbReference type="EMBL" id="JBBPBM010000066">
    <property type="protein sequence ID" value="KAK8514803.1"/>
    <property type="molecule type" value="Genomic_DNA"/>
</dbReference>
<protein>
    <submittedName>
        <fullName evidence="1">Uncharacterized protein</fullName>
    </submittedName>
</protein>
<comment type="caution">
    <text evidence="1">The sequence shown here is derived from an EMBL/GenBank/DDBJ whole genome shotgun (WGS) entry which is preliminary data.</text>
</comment>
<reference evidence="1 2" key="1">
    <citation type="journal article" date="2024" name="G3 (Bethesda)">
        <title>Genome assembly of Hibiscus sabdariffa L. provides insights into metabolisms of medicinal natural products.</title>
        <authorList>
            <person name="Kim T."/>
        </authorList>
    </citation>
    <scope>NUCLEOTIDE SEQUENCE [LARGE SCALE GENOMIC DNA]</scope>
    <source>
        <strain evidence="1">TK-2024</strain>
        <tissue evidence="1">Old leaves</tissue>
    </source>
</reference>
<dbReference type="Proteomes" id="UP001472677">
    <property type="component" value="Unassembled WGS sequence"/>
</dbReference>